<protein>
    <submittedName>
        <fullName evidence="2">Myb2</fullName>
    </submittedName>
</protein>
<dbReference type="AlphaFoldDB" id="A0A0A9GJH9"/>
<feature type="transmembrane region" description="Helical" evidence="1">
    <location>
        <begin position="21"/>
        <end position="41"/>
    </location>
</feature>
<organism evidence="2">
    <name type="scientific">Arundo donax</name>
    <name type="common">Giant reed</name>
    <name type="synonym">Donax arundinaceus</name>
    <dbReference type="NCBI Taxonomy" id="35708"/>
    <lineage>
        <taxon>Eukaryota</taxon>
        <taxon>Viridiplantae</taxon>
        <taxon>Streptophyta</taxon>
        <taxon>Embryophyta</taxon>
        <taxon>Tracheophyta</taxon>
        <taxon>Spermatophyta</taxon>
        <taxon>Magnoliopsida</taxon>
        <taxon>Liliopsida</taxon>
        <taxon>Poales</taxon>
        <taxon>Poaceae</taxon>
        <taxon>PACMAD clade</taxon>
        <taxon>Arundinoideae</taxon>
        <taxon>Arundineae</taxon>
        <taxon>Arundo</taxon>
    </lineage>
</organism>
<evidence type="ECO:0000313" key="2">
    <source>
        <dbReference type="EMBL" id="JAE22686.1"/>
    </source>
</evidence>
<sequence length="54" mass="6363">MLPVRRMRIMNLMMTRGSCGLVKLIQTLSLNLLVLILSIWMKTKRRCFLRQGLD</sequence>
<keyword evidence="1" id="KW-1133">Transmembrane helix</keyword>
<reference evidence="2" key="1">
    <citation type="submission" date="2014-09" db="EMBL/GenBank/DDBJ databases">
        <authorList>
            <person name="Magalhaes I.L.F."/>
            <person name="Oliveira U."/>
            <person name="Santos F.R."/>
            <person name="Vidigal T.H.D.A."/>
            <person name="Brescovit A.D."/>
            <person name="Santos A.J."/>
        </authorList>
    </citation>
    <scope>NUCLEOTIDE SEQUENCE</scope>
    <source>
        <tissue evidence="2">Shoot tissue taken approximately 20 cm above the soil surface</tissue>
    </source>
</reference>
<keyword evidence="1" id="KW-0812">Transmembrane</keyword>
<proteinExistence type="predicted"/>
<dbReference type="EMBL" id="GBRH01175210">
    <property type="protein sequence ID" value="JAE22686.1"/>
    <property type="molecule type" value="Transcribed_RNA"/>
</dbReference>
<reference evidence="2" key="2">
    <citation type="journal article" date="2015" name="Data Brief">
        <title>Shoot transcriptome of the giant reed, Arundo donax.</title>
        <authorList>
            <person name="Barrero R.A."/>
            <person name="Guerrero F.D."/>
            <person name="Moolhuijzen P."/>
            <person name="Goolsby J.A."/>
            <person name="Tidwell J."/>
            <person name="Bellgard S.E."/>
            <person name="Bellgard M.I."/>
        </authorList>
    </citation>
    <scope>NUCLEOTIDE SEQUENCE</scope>
    <source>
        <tissue evidence="2">Shoot tissue taken approximately 20 cm above the soil surface</tissue>
    </source>
</reference>
<keyword evidence="1" id="KW-0472">Membrane</keyword>
<name>A0A0A9GJH9_ARUDO</name>
<accession>A0A0A9GJH9</accession>
<evidence type="ECO:0000256" key="1">
    <source>
        <dbReference type="SAM" id="Phobius"/>
    </source>
</evidence>